<dbReference type="Gene3D" id="3.30.63.10">
    <property type="entry name" value="Guanylate Kinase phosphate binding domain"/>
    <property type="match status" value="1"/>
</dbReference>
<dbReference type="PANTHER" id="PTHR23117:SF13">
    <property type="entry name" value="GUANYLATE KINASE"/>
    <property type="match status" value="1"/>
</dbReference>
<dbReference type="InterPro" id="IPR027417">
    <property type="entry name" value="P-loop_NTPase"/>
</dbReference>
<dbReference type="InParanoid" id="A0A423PMJ8"/>
<evidence type="ECO:0000256" key="5">
    <source>
        <dbReference type="ARBA" id="ARBA00022741"/>
    </source>
</evidence>
<comment type="function">
    <text evidence="9">Essential for recycling GMP and indirectly, cGMP.</text>
</comment>
<keyword evidence="4 9" id="KW-0808">Transferase</keyword>
<dbReference type="HAMAP" id="MF_00328">
    <property type="entry name" value="Guanylate_kinase"/>
    <property type="match status" value="1"/>
</dbReference>
<evidence type="ECO:0000256" key="4">
    <source>
        <dbReference type="ARBA" id="ARBA00022679"/>
    </source>
</evidence>
<evidence type="ECO:0000256" key="3">
    <source>
        <dbReference type="ARBA" id="ARBA00016296"/>
    </source>
</evidence>
<dbReference type="InterPro" id="IPR008145">
    <property type="entry name" value="GK/Ca_channel_bsu"/>
</dbReference>
<comment type="subcellular location">
    <subcellularLocation>
        <location evidence="9">Cytoplasm</location>
    </subcellularLocation>
</comment>
<name>A0A423PMJ8_9GAMM</name>
<dbReference type="Gene3D" id="3.40.50.300">
    <property type="entry name" value="P-loop containing nucleotide triphosphate hydrolases"/>
    <property type="match status" value="1"/>
</dbReference>
<keyword evidence="13" id="KW-1185">Reference proteome</keyword>
<dbReference type="PROSITE" id="PS00856">
    <property type="entry name" value="GUANYLATE_KINASE_1"/>
    <property type="match status" value="1"/>
</dbReference>
<feature type="region of interest" description="Disordered" evidence="10">
    <location>
        <begin position="1"/>
        <end position="21"/>
    </location>
</feature>
<accession>A0A423PMJ8</accession>
<evidence type="ECO:0000313" key="13">
    <source>
        <dbReference type="Proteomes" id="UP000285310"/>
    </source>
</evidence>
<feature type="binding site" evidence="9">
    <location>
        <begin position="22"/>
        <end position="29"/>
    </location>
    <ligand>
        <name>ATP</name>
        <dbReference type="ChEBI" id="CHEBI:30616"/>
    </ligand>
</feature>
<dbReference type="InterPro" id="IPR008144">
    <property type="entry name" value="Guanylate_kin-like_dom"/>
</dbReference>
<dbReference type="GO" id="GO:0005524">
    <property type="term" value="F:ATP binding"/>
    <property type="evidence" value="ECO:0007669"/>
    <property type="project" value="UniProtKB-UniRule"/>
</dbReference>
<dbReference type="InterPro" id="IPR017665">
    <property type="entry name" value="Guanylate_kinase"/>
</dbReference>
<dbReference type="FunFam" id="3.30.63.10:FF:000002">
    <property type="entry name" value="Guanylate kinase 1"/>
    <property type="match status" value="1"/>
</dbReference>
<feature type="domain" description="Guanylate kinase-like" evidence="11">
    <location>
        <begin position="15"/>
        <end position="197"/>
    </location>
</feature>
<dbReference type="EMBL" id="AYKG01000033">
    <property type="protein sequence ID" value="ROO26808.1"/>
    <property type="molecule type" value="Genomic_DNA"/>
</dbReference>
<keyword evidence="5 9" id="KW-0547">Nucleotide-binding</keyword>
<dbReference type="CDD" id="cd00071">
    <property type="entry name" value="GMPK"/>
    <property type="match status" value="1"/>
</dbReference>
<comment type="catalytic activity">
    <reaction evidence="9">
        <text>GMP + ATP = GDP + ADP</text>
        <dbReference type="Rhea" id="RHEA:20780"/>
        <dbReference type="ChEBI" id="CHEBI:30616"/>
        <dbReference type="ChEBI" id="CHEBI:58115"/>
        <dbReference type="ChEBI" id="CHEBI:58189"/>
        <dbReference type="ChEBI" id="CHEBI:456216"/>
        <dbReference type="EC" id="2.7.4.8"/>
    </reaction>
</comment>
<keyword evidence="9" id="KW-0963">Cytoplasm</keyword>
<dbReference type="AlphaFoldDB" id="A0A423PMJ8"/>
<sequence>MNTVSDKKNQPPAPGQLYVISAPSGGGKTSLTRALIERLAAKGRTARFSVSYTTRDPREGERDGVDYHFVSMNGFKQMIADAAFLEHARVFDRYYGTSKAETERWLAAGQDVILDIDWQGAEQVRARAPDAVTIFISPPSRQELERRLRSRASDDEAAITKRLAEADDEMARAGDYDHQIVNDAFEHALAELQAIFEGTARSA</sequence>
<dbReference type="Pfam" id="PF00625">
    <property type="entry name" value="Guanylate_kin"/>
    <property type="match status" value="1"/>
</dbReference>
<proteinExistence type="inferred from homology"/>
<reference evidence="12 13" key="1">
    <citation type="submission" date="2013-10" db="EMBL/GenBank/DDBJ databases">
        <title>Salinisphaera japonica YTM-1 Genome Sequencing.</title>
        <authorList>
            <person name="Lai Q."/>
            <person name="Li C."/>
            <person name="Shao Z."/>
        </authorList>
    </citation>
    <scope>NUCLEOTIDE SEQUENCE [LARGE SCALE GENOMIC DNA]</scope>
    <source>
        <strain evidence="12 13">YTM-1</strain>
    </source>
</reference>
<protein>
    <recommendedName>
        <fullName evidence="3 9">Guanylate kinase</fullName>
        <ecNumber evidence="2 9">2.7.4.8</ecNumber>
    </recommendedName>
    <alternativeName>
        <fullName evidence="8 9">GMP kinase</fullName>
    </alternativeName>
</protein>
<dbReference type="PROSITE" id="PS50052">
    <property type="entry name" value="GUANYLATE_KINASE_2"/>
    <property type="match status" value="1"/>
</dbReference>
<dbReference type="GO" id="GO:0005829">
    <property type="term" value="C:cytosol"/>
    <property type="evidence" value="ECO:0007669"/>
    <property type="project" value="TreeGrafter"/>
</dbReference>
<evidence type="ECO:0000256" key="7">
    <source>
        <dbReference type="ARBA" id="ARBA00022840"/>
    </source>
</evidence>
<keyword evidence="6 9" id="KW-0418">Kinase</keyword>
<evidence type="ECO:0000259" key="11">
    <source>
        <dbReference type="PROSITE" id="PS50052"/>
    </source>
</evidence>
<dbReference type="InterPro" id="IPR020590">
    <property type="entry name" value="Guanylate_kinase_CS"/>
</dbReference>
<dbReference type="EC" id="2.7.4.8" evidence="2 9"/>
<dbReference type="SUPFAM" id="SSF52540">
    <property type="entry name" value="P-loop containing nucleoside triphosphate hydrolases"/>
    <property type="match status" value="1"/>
</dbReference>
<comment type="caution">
    <text evidence="12">The sequence shown here is derived from an EMBL/GenBank/DDBJ whole genome shotgun (WGS) entry which is preliminary data.</text>
</comment>
<dbReference type="Proteomes" id="UP000285310">
    <property type="component" value="Unassembled WGS sequence"/>
</dbReference>
<dbReference type="FunCoup" id="A0A423PMJ8">
    <property type="interactions" value="516"/>
</dbReference>
<keyword evidence="7 9" id="KW-0067">ATP-binding</keyword>
<dbReference type="GO" id="GO:0004385">
    <property type="term" value="F:GMP kinase activity"/>
    <property type="evidence" value="ECO:0007669"/>
    <property type="project" value="UniProtKB-UniRule"/>
</dbReference>
<evidence type="ECO:0000256" key="9">
    <source>
        <dbReference type="HAMAP-Rule" id="MF_00328"/>
    </source>
</evidence>
<evidence type="ECO:0000256" key="1">
    <source>
        <dbReference type="ARBA" id="ARBA00005790"/>
    </source>
</evidence>
<evidence type="ECO:0000313" key="12">
    <source>
        <dbReference type="EMBL" id="ROO26808.1"/>
    </source>
</evidence>
<gene>
    <name evidence="9" type="primary">gmk</name>
    <name evidence="12" type="ORF">SAJA_10565</name>
</gene>
<evidence type="ECO:0000256" key="6">
    <source>
        <dbReference type="ARBA" id="ARBA00022777"/>
    </source>
</evidence>
<evidence type="ECO:0000256" key="8">
    <source>
        <dbReference type="ARBA" id="ARBA00030128"/>
    </source>
</evidence>
<dbReference type="NCBIfam" id="TIGR03263">
    <property type="entry name" value="guanyl_kin"/>
    <property type="match status" value="1"/>
</dbReference>
<dbReference type="SMART" id="SM00072">
    <property type="entry name" value="GuKc"/>
    <property type="match status" value="1"/>
</dbReference>
<evidence type="ECO:0000256" key="10">
    <source>
        <dbReference type="SAM" id="MobiDB-lite"/>
    </source>
</evidence>
<evidence type="ECO:0000256" key="2">
    <source>
        <dbReference type="ARBA" id="ARBA00012961"/>
    </source>
</evidence>
<dbReference type="PANTHER" id="PTHR23117">
    <property type="entry name" value="GUANYLATE KINASE-RELATED"/>
    <property type="match status" value="1"/>
</dbReference>
<organism evidence="12 13">
    <name type="scientific">Salinisphaera japonica YTM-1</name>
    <dbReference type="NCBI Taxonomy" id="1209778"/>
    <lineage>
        <taxon>Bacteria</taxon>
        <taxon>Pseudomonadati</taxon>
        <taxon>Pseudomonadota</taxon>
        <taxon>Gammaproteobacteria</taxon>
        <taxon>Salinisphaerales</taxon>
        <taxon>Salinisphaeraceae</taxon>
        <taxon>Salinisphaera</taxon>
    </lineage>
</organism>
<comment type="similarity">
    <text evidence="1 9">Belongs to the guanylate kinase family.</text>
</comment>